<proteinExistence type="predicted"/>
<evidence type="ECO:0000313" key="3">
    <source>
        <dbReference type="Proteomes" id="UP001519325"/>
    </source>
</evidence>
<protein>
    <recommendedName>
        <fullName evidence="4">Secreted protein</fullName>
    </recommendedName>
</protein>
<reference evidence="2 3" key="1">
    <citation type="submission" date="2021-03" db="EMBL/GenBank/DDBJ databases">
        <title>Sequencing the genomes of 1000 actinobacteria strains.</title>
        <authorList>
            <person name="Klenk H.-P."/>
        </authorList>
    </citation>
    <scope>NUCLEOTIDE SEQUENCE [LARGE SCALE GENOMIC DNA]</scope>
    <source>
        <strain evidence="2 3">DSM 45516</strain>
    </source>
</reference>
<evidence type="ECO:0000313" key="2">
    <source>
        <dbReference type="EMBL" id="MBP2189242.1"/>
    </source>
</evidence>
<keyword evidence="1" id="KW-1133">Transmembrane helix</keyword>
<keyword evidence="1" id="KW-0812">Transmembrane</keyword>
<gene>
    <name evidence="2" type="ORF">BJ987_002143</name>
</gene>
<dbReference type="RefSeq" id="WP_307869565.1">
    <property type="nucleotide sequence ID" value="NZ_JAGGMR010000001.1"/>
</dbReference>
<evidence type="ECO:0000256" key="1">
    <source>
        <dbReference type="SAM" id="Phobius"/>
    </source>
</evidence>
<dbReference type="EMBL" id="JAGGMR010000001">
    <property type="protein sequence ID" value="MBP2189242.1"/>
    <property type="molecule type" value="Genomic_DNA"/>
</dbReference>
<keyword evidence="3" id="KW-1185">Reference proteome</keyword>
<sequence length="185" mass="21362">MSSGMLAVVVIAVIVVLALLGLLVWPMLRRRRLREKFGPEYDRTLQETEDRKAAERELAQRERRHSELELRELPQERKEQYLTEWAGVQEQFVDHPAEAVVAADRLVTTIMAERGYPTESYDQQVADLSVEHAATLGHYRAAHEIATRRDENGASTEEMRTAIVHYRELFQDLMNGHSQHSKDLK</sequence>
<dbReference type="Proteomes" id="UP001519325">
    <property type="component" value="Unassembled WGS sequence"/>
</dbReference>
<name>A0ABS4QC30_9NOCA</name>
<organism evidence="2 3">
    <name type="scientific">Nocardia goodfellowii</name>
    <dbReference type="NCBI Taxonomy" id="882446"/>
    <lineage>
        <taxon>Bacteria</taxon>
        <taxon>Bacillati</taxon>
        <taxon>Actinomycetota</taxon>
        <taxon>Actinomycetes</taxon>
        <taxon>Mycobacteriales</taxon>
        <taxon>Nocardiaceae</taxon>
        <taxon>Nocardia</taxon>
    </lineage>
</organism>
<keyword evidence="1" id="KW-0472">Membrane</keyword>
<comment type="caution">
    <text evidence="2">The sequence shown here is derived from an EMBL/GenBank/DDBJ whole genome shotgun (WGS) entry which is preliminary data.</text>
</comment>
<accession>A0ABS4QC30</accession>
<feature type="transmembrane region" description="Helical" evidence="1">
    <location>
        <begin position="6"/>
        <end position="28"/>
    </location>
</feature>
<evidence type="ECO:0008006" key="4">
    <source>
        <dbReference type="Google" id="ProtNLM"/>
    </source>
</evidence>